<dbReference type="Proteomes" id="UP000030595">
    <property type="component" value="Unassembled WGS sequence"/>
</dbReference>
<dbReference type="PANTHER" id="PTHR43569:SF2">
    <property type="entry name" value="AMIDOHYDROLASE-RELATED DOMAIN-CONTAINING PROTEIN"/>
    <property type="match status" value="1"/>
</dbReference>
<protein>
    <recommendedName>
        <fullName evidence="2">Amidohydrolase-related domain-containing protein</fullName>
    </recommendedName>
</protein>
<organism evidence="3 4">
    <name type="scientific">Ureibacillus massiliensis 4400831 = CIP 108448 = CCUG 49529</name>
    <dbReference type="NCBI Taxonomy" id="1211035"/>
    <lineage>
        <taxon>Bacteria</taxon>
        <taxon>Bacillati</taxon>
        <taxon>Bacillota</taxon>
        <taxon>Bacilli</taxon>
        <taxon>Bacillales</taxon>
        <taxon>Caryophanaceae</taxon>
        <taxon>Ureibacillus</taxon>
    </lineage>
</organism>
<dbReference type="eggNOG" id="COG3618">
    <property type="taxonomic scope" value="Bacteria"/>
</dbReference>
<dbReference type="Gene3D" id="3.20.20.140">
    <property type="entry name" value="Metal-dependent hydrolases"/>
    <property type="match status" value="1"/>
</dbReference>
<dbReference type="AlphaFoldDB" id="A0A0A3J2P3"/>
<accession>A0A0A3J2P3</accession>
<comment type="similarity">
    <text evidence="1">Belongs to the metallo-dependent hydrolases superfamily.</text>
</comment>
<dbReference type="OrthoDB" id="5450317at2"/>
<dbReference type="Pfam" id="PF04909">
    <property type="entry name" value="Amidohydro_2"/>
    <property type="match status" value="1"/>
</dbReference>
<name>A0A0A3J2P3_9BACL</name>
<evidence type="ECO:0000256" key="1">
    <source>
        <dbReference type="ARBA" id="ARBA00038310"/>
    </source>
</evidence>
<evidence type="ECO:0000313" key="3">
    <source>
        <dbReference type="EMBL" id="KGR89463.1"/>
    </source>
</evidence>
<comment type="caution">
    <text evidence="3">The sequence shown here is derived from an EMBL/GenBank/DDBJ whole genome shotgun (WGS) entry which is preliminary data.</text>
</comment>
<dbReference type="InterPro" id="IPR006680">
    <property type="entry name" value="Amidohydro-rel"/>
</dbReference>
<dbReference type="SUPFAM" id="SSF51556">
    <property type="entry name" value="Metallo-dependent hydrolases"/>
    <property type="match status" value="1"/>
</dbReference>
<dbReference type="RefSeq" id="WP_036179176.1">
    <property type="nucleotide sequence ID" value="NZ_AVCZ01000045.1"/>
</dbReference>
<evidence type="ECO:0000259" key="2">
    <source>
        <dbReference type="Pfam" id="PF04909"/>
    </source>
</evidence>
<keyword evidence="4" id="KW-1185">Reference proteome</keyword>
<dbReference type="PANTHER" id="PTHR43569">
    <property type="entry name" value="AMIDOHYDROLASE"/>
    <property type="match status" value="1"/>
</dbReference>
<proteinExistence type="inferred from homology"/>
<sequence length="280" mass="32155">MKIDTHQHFWDFQRVPYKWPTPNEKEIYRNIGPEELAQILPTVGVDKTIIVQAFDSFEDTNYMLEIADSYDWVAGVVGWLPLKDKALLHSSIEHYKQNSYFKGMRHLIHNESDPTWLTHQDTLEGLQVLADANIPFDVVAVEPIHLKQAIIVSEKIPSLKMVVNHLAKPEIAQKRFEPWQSLMKELSLNPNVFAKISGLNTAASADWSAEDLKPYINIAIEQFGTNRLMFGSDWPVLNLAGTYKRVVDATNECLSNYTEEQKADIWYKTAISFYNLEDTL</sequence>
<dbReference type="InterPro" id="IPR052350">
    <property type="entry name" value="Metallo-dep_Lactonases"/>
</dbReference>
<evidence type="ECO:0000313" key="4">
    <source>
        <dbReference type="Proteomes" id="UP000030595"/>
    </source>
</evidence>
<reference evidence="3 4" key="1">
    <citation type="submission" date="2014-02" db="EMBL/GenBank/DDBJ databases">
        <title>Draft genome sequence of Lysinibacillus massiliensis CCUG 49529.</title>
        <authorList>
            <person name="Zhang F."/>
            <person name="Wang G."/>
            <person name="Zhang L."/>
        </authorList>
    </citation>
    <scope>NUCLEOTIDE SEQUENCE [LARGE SCALE GENOMIC DNA]</scope>
    <source>
        <strain evidence="3 4">CCUG 49529</strain>
    </source>
</reference>
<dbReference type="EMBL" id="JPVQ01000045">
    <property type="protein sequence ID" value="KGR89463.1"/>
    <property type="molecule type" value="Genomic_DNA"/>
</dbReference>
<dbReference type="InterPro" id="IPR032466">
    <property type="entry name" value="Metal_Hydrolase"/>
</dbReference>
<dbReference type="GO" id="GO:0016787">
    <property type="term" value="F:hydrolase activity"/>
    <property type="evidence" value="ECO:0007669"/>
    <property type="project" value="InterPro"/>
</dbReference>
<feature type="domain" description="Amidohydrolase-related" evidence="2">
    <location>
        <begin position="3"/>
        <end position="276"/>
    </location>
</feature>
<gene>
    <name evidence="3" type="ORF">CD30_16835</name>
</gene>